<dbReference type="EMBL" id="VUJX02000016">
    <property type="protein sequence ID" value="KAL0929602.1"/>
    <property type="molecule type" value="Genomic_DNA"/>
</dbReference>
<dbReference type="Proteomes" id="UP000805649">
    <property type="component" value="Unassembled WGS sequence"/>
</dbReference>
<name>A0ACC3YCM8_COLTU</name>
<evidence type="ECO:0000313" key="1">
    <source>
        <dbReference type="EMBL" id="KAL0929602.1"/>
    </source>
</evidence>
<comment type="caution">
    <text evidence="1">The sequence shown here is derived from an EMBL/GenBank/DDBJ whole genome shotgun (WGS) entry which is preliminary data.</text>
</comment>
<accession>A0ACC3YCM8</accession>
<organism evidence="1 2">
    <name type="scientific">Colletotrichum truncatum</name>
    <name type="common">Anthracnose fungus</name>
    <name type="synonym">Colletotrichum capsici</name>
    <dbReference type="NCBI Taxonomy" id="5467"/>
    <lineage>
        <taxon>Eukaryota</taxon>
        <taxon>Fungi</taxon>
        <taxon>Dikarya</taxon>
        <taxon>Ascomycota</taxon>
        <taxon>Pezizomycotina</taxon>
        <taxon>Sordariomycetes</taxon>
        <taxon>Hypocreomycetidae</taxon>
        <taxon>Glomerellales</taxon>
        <taxon>Glomerellaceae</taxon>
        <taxon>Colletotrichum</taxon>
        <taxon>Colletotrichum truncatum species complex</taxon>
    </lineage>
</organism>
<keyword evidence="2" id="KW-1185">Reference proteome</keyword>
<reference evidence="1 2" key="1">
    <citation type="journal article" date="2020" name="Phytopathology">
        <title>Genome Sequence Resources of Colletotrichum truncatum, C. plurivorum, C. musicola, and C. sojae: Four Species Pathogenic to Soybean (Glycine max).</title>
        <authorList>
            <person name="Rogerio F."/>
            <person name="Boufleur T.R."/>
            <person name="Ciampi-Guillardi M."/>
            <person name="Sukno S.A."/>
            <person name="Thon M.R."/>
            <person name="Massola Junior N.S."/>
            <person name="Baroncelli R."/>
        </authorList>
    </citation>
    <scope>NUCLEOTIDE SEQUENCE [LARGE SCALE GENOMIC DNA]</scope>
    <source>
        <strain evidence="1 2">CMES1059</strain>
    </source>
</reference>
<proteinExistence type="predicted"/>
<gene>
    <name evidence="1" type="ORF">CTRU02_215501</name>
</gene>
<evidence type="ECO:0000313" key="2">
    <source>
        <dbReference type="Proteomes" id="UP000805649"/>
    </source>
</evidence>
<protein>
    <submittedName>
        <fullName evidence="1">Uncharacterized protein</fullName>
    </submittedName>
</protein>
<sequence>MAACHKVRNEGESLLRRALENARRLSQQLALSTPRLVAPRSQRQTLEAFPLSITDTCVWSRTHPNLPSNVFPRRKNEKAMD</sequence>